<dbReference type="AlphaFoldDB" id="A0A9D4MZ40"/>
<evidence type="ECO:0000256" key="1">
    <source>
        <dbReference type="SAM" id="MobiDB-lite"/>
    </source>
</evidence>
<evidence type="ECO:0000313" key="3">
    <source>
        <dbReference type="Proteomes" id="UP000828390"/>
    </source>
</evidence>
<accession>A0A9D4MZ40</accession>
<evidence type="ECO:0000313" key="2">
    <source>
        <dbReference type="EMBL" id="KAH3884389.1"/>
    </source>
</evidence>
<feature type="region of interest" description="Disordered" evidence="1">
    <location>
        <begin position="1"/>
        <end position="78"/>
    </location>
</feature>
<comment type="caution">
    <text evidence="2">The sequence shown here is derived from an EMBL/GenBank/DDBJ whole genome shotgun (WGS) entry which is preliminary data.</text>
</comment>
<reference evidence="2" key="2">
    <citation type="submission" date="2020-11" db="EMBL/GenBank/DDBJ databases">
        <authorList>
            <person name="McCartney M.A."/>
            <person name="Auch B."/>
            <person name="Kono T."/>
            <person name="Mallez S."/>
            <person name="Becker A."/>
            <person name="Gohl D.M."/>
            <person name="Silverstein K.A.T."/>
            <person name="Koren S."/>
            <person name="Bechman K.B."/>
            <person name="Herman A."/>
            <person name="Abrahante J.E."/>
            <person name="Garbe J."/>
        </authorList>
    </citation>
    <scope>NUCLEOTIDE SEQUENCE</scope>
    <source>
        <strain evidence="2">Duluth1</strain>
        <tissue evidence="2">Whole animal</tissue>
    </source>
</reference>
<keyword evidence="3" id="KW-1185">Reference proteome</keyword>
<reference evidence="2" key="1">
    <citation type="journal article" date="2019" name="bioRxiv">
        <title>The Genome of the Zebra Mussel, Dreissena polymorpha: A Resource for Invasive Species Research.</title>
        <authorList>
            <person name="McCartney M.A."/>
            <person name="Auch B."/>
            <person name="Kono T."/>
            <person name="Mallez S."/>
            <person name="Zhang Y."/>
            <person name="Obille A."/>
            <person name="Becker A."/>
            <person name="Abrahante J.E."/>
            <person name="Garbe J."/>
            <person name="Badalamenti J.P."/>
            <person name="Herman A."/>
            <person name="Mangelson H."/>
            <person name="Liachko I."/>
            <person name="Sullivan S."/>
            <person name="Sone E.D."/>
            <person name="Koren S."/>
            <person name="Silverstein K.A.T."/>
            <person name="Beckman K.B."/>
            <person name="Gohl D.M."/>
        </authorList>
    </citation>
    <scope>NUCLEOTIDE SEQUENCE</scope>
    <source>
        <strain evidence="2">Duluth1</strain>
        <tissue evidence="2">Whole animal</tissue>
    </source>
</reference>
<dbReference type="EMBL" id="JAIWYP010000001">
    <property type="protein sequence ID" value="KAH3884389.1"/>
    <property type="molecule type" value="Genomic_DNA"/>
</dbReference>
<protein>
    <submittedName>
        <fullName evidence="2">Uncharacterized protein</fullName>
    </submittedName>
</protein>
<name>A0A9D4MZ40_DREPO</name>
<gene>
    <name evidence="2" type="ORF">DPMN_008367</name>
</gene>
<organism evidence="2 3">
    <name type="scientific">Dreissena polymorpha</name>
    <name type="common">Zebra mussel</name>
    <name type="synonym">Mytilus polymorpha</name>
    <dbReference type="NCBI Taxonomy" id="45954"/>
    <lineage>
        <taxon>Eukaryota</taxon>
        <taxon>Metazoa</taxon>
        <taxon>Spiralia</taxon>
        <taxon>Lophotrochozoa</taxon>
        <taxon>Mollusca</taxon>
        <taxon>Bivalvia</taxon>
        <taxon>Autobranchia</taxon>
        <taxon>Heteroconchia</taxon>
        <taxon>Euheterodonta</taxon>
        <taxon>Imparidentia</taxon>
        <taxon>Neoheterodontei</taxon>
        <taxon>Myida</taxon>
        <taxon>Dreissenoidea</taxon>
        <taxon>Dreissenidae</taxon>
        <taxon>Dreissena</taxon>
    </lineage>
</organism>
<sequence>MLARERTISPKSKRERSHSGNSLSSERTGKDKSYKHSPALRCNDSGPVPIVRSSSTHSSRHSEFSPSLHSPKAHLSPV</sequence>
<proteinExistence type="predicted"/>
<dbReference type="Proteomes" id="UP000828390">
    <property type="component" value="Unassembled WGS sequence"/>
</dbReference>